<accession>A0ABR1U8I8</accession>
<feature type="coiled-coil region" evidence="1">
    <location>
        <begin position="120"/>
        <end position="231"/>
    </location>
</feature>
<evidence type="ECO:0000256" key="1">
    <source>
        <dbReference type="SAM" id="Coils"/>
    </source>
</evidence>
<reference evidence="3 4" key="1">
    <citation type="submission" date="2023-01" db="EMBL/GenBank/DDBJ databases">
        <title>Analysis of 21 Apiospora genomes using comparative genomics revels a genus with tremendous synthesis potential of carbohydrate active enzymes and secondary metabolites.</title>
        <authorList>
            <person name="Sorensen T."/>
        </authorList>
    </citation>
    <scope>NUCLEOTIDE SEQUENCE [LARGE SCALE GENOMIC DNA]</scope>
    <source>
        <strain evidence="3 4">CBS 83171</strain>
    </source>
</reference>
<sequence length="539" mass="60057">MPPSSNLSHEAEQAQRRYNDDVDKLKQQLADSEKKLGEQTSQLEAAQTNHNEATAELGRVREELSTAQDELAQARSELFSAQTEVRLVNVRVTEANSARNTMKIDLIAGSMELATTRYQLQKSMEANEKAVEQVDTARETLEACTSVIFDLEEQRDAVTGQLTVEQSKYSHLEEELRQSQVELHQTKTDLERTKADLEKNKADLQQSDAELRQSQEELQRTKTICKNVEAQKKGIASFFAGHAGLDASDTVVPAIWRPLVTALSSADWIAGIPVEEGRATWTLLPIWYGDNLAPLPYPPLVLLELLLRVHAASVSGDFDRETSDRVRHLTDVLAQASSLPVGLLAEIANRALDTLASHDGHFSQSLEKQIFNMALRQLLQLCRNRWPSPEVEQLLGRTERLVQEHSFLCIKELEEQLGDGNDASLLQHLADSRDADGEVPDRDGAFFLSGGTIGLLRAAEDHIWAFNLDAHTVRLIHATRGTMIRDVQYILRSSESAGGSPDLIIPIEQDGEYFWCMHEWGRAIESGGCDMSQLSGMSQ</sequence>
<protein>
    <submittedName>
        <fullName evidence="3">Uncharacterized protein</fullName>
    </submittedName>
</protein>
<keyword evidence="4" id="KW-1185">Reference proteome</keyword>
<dbReference type="SUPFAM" id="SSF57997">
    <property type="entry name" value="Tropomyosin"/>
    <property type="match status" value="1"/>
</dbReference>
<dbReference type="Proteomes" id="UP001446871">
    <property type="component" value="Unassembled WGS sequence"/>
</dbReference>
<dbReference type="PANTHER" id="PTHR18937">
    <property type="entry name" value="STRUCTURAL MAINTENANCE OF CHROMOSOMES SMC FAMILY MEMBER"/>
    <property type="match status" value="1"/>
</dbReference>
<proteinExistence type="predicted"/>
<evidence type="ECO:0000256" key="2">
    <source>
        <dbReference type="SAM" id="MobiDB-lite"/>
    </source>
</evidence>
<dbReference type="EMBL" id="JAQQWM010000008">
    <property type="protein sequence ID" value="KAK8054410.1"/>
    <property type="molecule type" value="Genomic_DNA"/>
</dbReference>
<gene>
    <name evidence="3" type="ORF">PG996_013711</name>
</gene>
<comment type="caution">
    <text evidence="3">The sequence shown here is derived from an EMBL/GenBank/DDBJ whole genome shotgun (WGS) entry which is preliminary data.</text>
</comment>
<evidence type="ECO:0000313" key="3">
    <source>
        <dbReference type="EMBL" id="KAK8054410.1"/>
    </source>
</evidence>
<feature type="region of interest" description="Disordered" evidence="2">
    <location>
        <begin position="1"/>
        <end position="53"/>
    </location>
</feature>
<feature type="compositionally biased region" description="Basic and acidic residues" evidence="2">
    <location>
        <begin position="9"/>
        <end position="37"/>
    </location>
</feature>
<keyword evidence="1" id="KW-0175">Coiled coil</keyword>
<organism evidence="3 4">
    <name type="scientific">Apiospora saccharicola</name>
    <dbReference type="NCBI Taxonomy" id="335842"/>
    <lineage>
        <taxon>Eukaryota</taxon>
        <taxon>Fungi</taxon>
        <taxon>Dikarya</taxon>
        <taxon>Ascomycota</taxon>
        <taxon>Pezizomycotina</taxon>
        <taxon>Sordariomycetes</taxon>
        <taxon>Xylariomycetidae</taxon>
        <taxon>Amphisphaeriales</taxon>
        <taxon>Apiosporaceae</taxon>
        <taxon>Apiospora</taxon>
    </lineage>
</organism>
<evidence type="ECO:0000313" key="4">
    <source>
        <dbReference type="Proteomes" id="UP001446871"/>
    </source>
</evidence>
<name>A0ABR1U8I8_9PEZI</name>
<feature type="compositionally biased region" description="Polar residues" evidence="2">
    <location>
        <begin position="38"/>
        <end position="52"/>
    </location>
</feature>